<evidence type="ECO:0000313" key="1">
    <source>
        <dbReference type="EMBL" id="SUN60593.1"/>
    </source>
</evidence>
<evidence type="ECO:0000313" key="2">
    <source>
        <dbReference type="Proteomes" id="UP000254924"/>
    </source>
</evidence>
<organism evidence="1 2">
    <name type="scientific">Streptococcus hyointestinalis</name>
    <dbReference type="NCBI Taxonomy" id="1337"/>
    <lineage>
        <taxon>Bacteria</taxon>
        <taxon>Bacillati</taxon>
        <taxon>Bacillota</taxon>
        <taxon>Bacilli</taxon>
        <taxon>Lactobacillales</taxon>
        <taxon>Streptococcaceae</taxon>
        <taxon>Streptococcus</taxon>
    </lineage>
</organism>
<keyword evidence="2" id="KW-1185">Reference proteome</keyword>
<dbReference type="EMBL" id="UHFN01000007">
    <property type="protein sequence ID" value="SUN60593.1"/>
    <property type="molecule type" value="Genomic_DNA"/>
</dbReference>
<proteinExistence type="predicted"/>
<accession>A0A380K6G7</accession>
<reference evidence="1 2" key="1">
    <citation type="submission" date="2018-06" db="EMBL/GenBank/DDBJ databases">
        <authorList>
            <consortium name="Pathogen Informatics"/>
            <person name="Doyle S."/>
        </authorList>
    </citation>
    <scope>NUCLEOTIDE SEQUENCE [LARGE SCALE GENOMIC DNA]</scope>
    <source>
        <strain evidence="1 2">NCTC12224</strain>
    </source>
</reference>
<dbReference type="Proteomes" id="UP000254924">
    <property type="component" value="Unassembled WGS sequence"/>
</dbReference>
<dbReference type="AlphaFoldDB" id="A0A380K6G7"/>
<protein>
    <submittedName>
        <fullName evidence="1">Uncharacterized protein</fullName>
    </submittedName>
</protein>
<gene>
    <name evidence="1" type="ORF">NCTC12224_00966</name>
</gene>
<sequence length="74" mass="8233">MEEAKKQVVIFCKNGETLLFDEVANFGDSIDYIAFTYVGKSTNDAKVACFNISNIAGYSISKAVLDEYYAEEDD</sequence>
<name>A0A380K6G7_9STRE</name>